<protein>
    <recommendedName>
        <fullName evidence="2">histidine kinase</fullName>
        <ecNumber evidence="2">2.7.13.3</ecNumber>
    </recommendedName>
</protein>
<dbReference type="Pfam" id="PF00512">
    <property type="entry name" value="HisKA"/>
    <property type="match status" value="1"/>
</dbReference>
<feature type="domain" description="Histidine kinase" evidence="11">
    <location>
        <begin position="400"/>
        <end position="616"/>
    </location>
</feature>
<accession>A0A1C3V2P5</accession>
<sequence length="618" mass="68064">MRMITGLMRILIICLLASLSRECIAADGKRQRSILVLEEADFRSPFYSEIFAGIRAAAKPNGTSHTVTYGESLDLARFPGPDYEESLVGHFKTKYAQQPIDVIVSIGVSSAKFLQKRKQEIWPAAPVVYGFVPDLPETRALFLPNTTTVFARVRPAQLLTAARAVVPDLNRVVLVGEAWKNPLTYGHWKQDFAAAMPDLEVTDLSGAVLREVRAHVASLPARSAILTSAMYSDGEGTYYSPAAALARIAQSANRPIIITSDTFLGRSGVGGFLLLPEMIGREAGEVAMRILDGEAPSSIVPFGGNNVKPIFDWRELKRWNVDEAHLPPGSEVRFREPTFWEKYHWHVTIVASVVLVQALMIAILLRERRLRFVAEVEARQRMSELAHMNRRATAGEMSASLAHELNQPLAAILINAETAQQILRNPAPDLGEIRHILDHIRRDDQRAADVISRLRSFLKRDPTERRELDLNAMVGEVFRFLSVQALTHDVELMTEPSSADIRVRGDKVQLQQAILNLVVNGIDAVAHLPDKRRRVIGRTSLADGNVALVSVADAGDGILAEKVTEIFEPFFTTKAQGMGIGLSIAHTIVEAHGGRIWAENVPSGGAVFHVSLPLAAPR</sequence>
<dbReference type="PRINTS" id="PR00344">
    <property type="entry name" value="BCTRLSENSOR"/>
</dbReference>
<dbReference type="PANTHER" id="PTHR43065">
    <property type="entry name" value="SENSOR HISTIDINE KINASE"/>
    <property type="match status" value="1"/>
</dbReference>
<evidence type="ECO:0000256" key="1">
    <source>
        <dbReference type="ARBA" id="ARBA00000085"/>
    </source>
</evidence>
<dbReference type="SMART" id="SM00388">
    <property type="entry name" value="HisKA"/>
    <property type="match status" value="1"/>
</dbReference>
<dbReference type="InterPro" id="IPR003594">
    <property type="entry name" value="HATPase_dom"/>
</dbReference>
<keyword evidence="9" id="KW-0812">Transmembrane</keyword>
<keyword evidence="4" id="KW-0808">Transferase</keyword>
<evidence type="ECO:0000256" key="2">
    <source>
        <dbReference type="ARBA" id="ARBA00012438"/>
    </source>
</evidence>
<dbReference type="Gene3D" id="3.40.50.2300">
    <property type="match status" value="2"/>
</dbReference>
<keyword evidence="3" id="KW-0597">Phosphoprotein</keyword>
<dbReference type="Gene3D" id="1.10.287.130">
    <property type="match status" value="1"/>
</dbReference>
<dbReference type="GO" id="GO:0000155">
    <property type="term" value="F:phosphorelay sensor kinase activity"/>
    <property type="evidence" value="ECO:0007669"/>
    <property type="project" value="InterPro"/>
</dbReference>
<evidence type="ECO:0000256" key="5">
    <source>
        <dbReference type="ARBA" id="ARBA00022741"/>
    </source>
</evidence>
<dbReference type="Pfam" id="PF02518">
    <property type="entry name" value="HATPase_c"/>
    <property type="match status" value="1"/>
</dbReference>
<evidence type="ECO:0000256" key="7">
    <source>
        <dbReference type="ARBA" id="ARBA00022840"/>
    </source>
</evidence>
<evidence type="ECO:0000256" key="3">
    <source>
        <dbReference type="ARBA" id="ARBA00022553"/>
    </source>
</evidence>
<dbReference type="SMART" id="SM00387">
    <property type="entry name" value="HATPase_c"/>
    <property type="match status" value="1"/>
</dbReference>
<dbReference type="AlphaFoldDB" id="A0A1C3V2P5"/>
<dbReference type="CDD" id="cd00082">
    <property type="entry name" value="HisKA"/>
    <property type="match status" value="1"/>
</dbReference>
<dbReference type="Proteomes" id="UP000199184">
    <property type="component" value="Unassembled WGS sequence"/>
</dbReference>
<feature type="chain" id="PRO_5008683811" description="histidine kinase" evidence="10">
    <location>
        <begin position="26"/>
        <end position="618"/>
    </location>
</feature>
<dbReference type="PROSITE" id="PS50109">
    <property type="entry name" value="HIS_KIN"/>
    <property type="match status" value="1"/>
</dbReference>
<dbReference type="InterPro" id="IPR004358">
    <property type="entry name" value="Sig_transdc_His_kin-like_C"/>
</dbReference>
<keyword evidence="9" id="KW-1133">Transmembrane helix</keyword>
<dbReference type="InterPro" id="IPR005467">
    <property type="entry name" value="His_kinase_dom"/>
</dbReference>
<evidence type="ECO:0000259" key="11">
    <source>
        <dbReference type="PROSITE" id="PS50109"/>
    </source>
</evidence>
<feature type="signal peptide" evidence="10">
    <location>
        <begin position="1"/>
        <end position="25"/>
    </location>
</feature>
<dbReference type="Gene3D" id="3.30.565.10">
    <property type="entry name" value="Histidine kinase-like ATPase, C-terminal domain"/>
    <property type="match status" value="1"/>
</dbReference>
<dbReference type="FunFam" id="1.10.287.130:FF:000055">
    <property type="entry name" value="Two-component sensor histidine kinase"/>
    <property type="match status" value="1"/>
</dbReference>
<keyword evidence="6 12" id="KW-0418">Kinase</keyword>
<keyword evidence="10" id="KW-0732">Signal</keyword>
<evidence type="ECO:0000256" key="4">
    <source>
        <dbReference type="ARBA" id="ARBA00022679"/>
    </source>
</evidence>
<reference evidence="13" key="1">
    <citation type="submission" date="2016-08" db="EMBL/GenBank/DDBJ databases">
        <authorList>
            <person name="Varghese N."/>
            <person name="Submissions Spin"/>
        </authorList>
    </citation>
    <scope>NUCLEOTIDE SEQUENCE [LARGE SCALE GENOMIC DNA]</scope>
    <source>
        <strain evidence="13">ERR11</strain>
    </source>
</reference>
<evidence type="ECO:0000313" key="13">
    <source>
        <dbReference type="Proteomes" id="UP000199184"/>
    </source>
</evidence>
<dbReference type="PANTHER" id="PTHR43065:SF42">
    <property type="entry name" value="TWO-COMPONENT SENSOR PPRA"/>
    <property type="match status" value="1"/>
</dbReference>
<evidence type="ECO:0000256" key="9">
    <source>
        <dbReference type="SAM" id="Phobius"/>
    </source>
</evidence>
<evidence type="ECO:0000313" key="12">
    <source>
        <dbReference type="EMBL" id="SCB22003.1"/>
    </source>
</evidence>
<evidence type="ECO:0000256" key="6">
    <source>
        <dbReference type="ARBA" id="ARBA00022777"/>
    </source>
</evidence>
<dbReference type="SUPFAM" id="SSF47384">
    <property type="entry name" value="Homodimeric domain of signal transducing histidine kinase"/>
    <property type="match status" value="1"/>
</dbReference>
<dbReference type="RefSeq" id="WP_091955745.1">
    <property type="nucleotide sequence ID" value="NZ_FMAI01000003.1"/>
</dbReference>
<evidence type="ECO:0000256" key="10">
    <source>
        <dbReference type="SAM" id="SignalP"/>
    </source>
</evidence>
<evidence type="ECO:0000256" key="8">
    <source>
        <dbReference type="ARBA" id="ARBA00023012"/>
    </source>
</evidence>
<dbReference type="SUPFAM" id="SSF55874">
    <property type="entry name" value="ATPase domain of HSP90 chaperone/DNA topoisomerase II/histidine kinase"/>
    <property type="match status" value="1"/>
</dbReference>
<comment type="catalytic activity">
    <reaction evidence="1">
        <text>ATP + protein L-histidine = ADP + protein N-phospho-L-histidine.</text>
        <dbReference type="EC" id="2.7.13.3"/>
    </reaction>
</comment>
<dbReference type="EC" id="2.7.13.3" evidence="2"/>
<keyword evidence="5" id="KW-0547">Nucleotide-binding</keyword>
<keyword evidence="13" id="KW-1185">Reference proteome</keyword>
<keyword evidence="9" id="KW-0472">Membrane</keyword>
<dbReference type="InterPro" id="IPR036097">
    <property type="entry name" value="HisK_dim/P_sf"/>
</dbReference>
<keyword evidence="8" id="KW-0902">Two-component regulatory system</keyword>
<dbReference type="EMBL" id="FMAI01000003">
    <property type="protein sequence ID" value="SCB22003.1"/>
    <property type="molecule type" value="Genomic_DNA"/>
</dbReference>
<proteinExistence type="predicted"/>
<keyword evidence="7" id="KW-0067">ATP-binding</keyword>
<dbReference type="GO" id="GO:0005524">
    <property type="term" value="F:ATP binding"/>
    <property type="evidence" value="ECO:0007669"/>
    <property type="project" value="UniProtKB-KW"/>
</dbReference>
<organism evidence="12 13">
    <name type="scientific">Bradyrhizobium shewense</name>
    <dbReference type="NCBI Taxonomy" id="1761772"/>
    <lineage>
        <taxon>Bacteria</taxon>
        <taxon>Pseudomonadati</taxon>
        <taxon>Pseudomonadota</taxon>
        <taxon>Alphaproteobacteria</taxon>
        <taxon>Hyphomicrobiales</taxon>
        <taxon>Nitrobacteraceae</taxon>
        <taxon>Bradyrhizobium</taxon>
    </lineage>
</organism>
<dbReference type="InterPro" id="IPR003661">
    <property type="entry name" value="HisK_dim/P_dom"/>
</dbReference>
<name>A0A1C3V2P5_9BRAD</name>
<gene>
    <name evidence="12" type="ORF">GA0061098_1003169</name>
</gene>
<dbReference type="InterPro" id="IPR036890">
    <property type="entry name" value="HATPase_C_sf"/>
</dbReference>
<feature type="transmembrane region" description="Helical" evidence="9">
    <location>
        <begin position="343"/>
        <end position="365"/>
    </location>
</feature>